<keyword evidence="2" id="KW-1185">Reference proteome</keyword>
<gene>
    <name evidence="1" type="ORF">Triagg1_2646</name>
</gene>
<dbReference type="InterPro" id="IPR013078">
    <property type="entry name" value="His_Pase_superF_clade-1"/>
</dbReference>
<dbReference type="RefSeq" id="XP_062758263.1">
    <property type="nucleotide sequence ID" value="XM_062896850.1"/>
</dbReference>
<comment type="caution">
    <text evidence="1">The sequence shown here is derived from an EMBL/GenBank/DDBJ whole genome shotgun (WGS) entry which is preliminary data.</text>
</comment>
<dbReference type="GO" id="GO:0016791">
    <property type="term" value="F:phosphatase activity"/>
    <property type="evidence" value="ECO:0007669"/>
    <property type="project" value="TreeGrafter"/>
</dbReference>
<evidence type="ECO:0000313" key="1">
    <source>
        <dbReference type="EMBL" id="KAK4081114.1"/>
    </source>
</evidence>
<dbReference type="GeneID" id="87916755"/>
<proteinExistence type="predicted"/>
<accession>A0AAE1IHA6</accession>
<dbReference type="SMART" id="SM00855">
    <property type="entry name" value="PGAM"/>
    <property type="match status" value="1"/>
</dbReference>
<dbReference type="AlphaFoldDB" id="A0AAE1IHA6"/>
<dbReference type="CDD" id="cd07067">
    <property type="entry name" value="HP_PGM_like"/>
    <property type="match status" value="1"/>
</dbReference>
<dbReference type="GO" id="GO:0005737">
    <property type="term" value="C:cytoplasm"/>
    <property type="evidence" value="ECO:0007669"/>
    <property type="project" value="TreeGrafter"/>
</dbReference>
<dbReference type="Proteomes" id="UP001273209">
    <property type="component" value="Unassembled WGS sequence"/>
</dbReference>
<reference evidence="1" key="1">
    <citation type="submission" date="2023-11" db="EMBL/GenBank/DDBJ databases">
        <title>The genome sequences of three competitors of mushroom-forming fungi.</title>
        <authorList>
            <person name="Beijen E."/>
            <person name="Ohm R.A."/>
        </authorList>
    </citation>
    <scope>NUCLEOTIDE SEQUENCE</scope>
    <source>
        <strain evidence="1">CBS 100526</strain>
    </source>
</reference>
<evidence type="ECO:0008006" key="3">
    <source>
        <dbReference type="Google" id="ProtNLM"/>
    </source>
</evidence>
<name>A0AAE1IHA6_9HYPO</name>
<dbReference type="PANTHER" id="PTHR48100">
    <property type="entry name" value="BROAD-SPECIFICITY PHOSPHATASE YOR283W-RELATED"/>
    <property type="match status" value="1"/>
</dbReference>
<protein>
    <recommendedName>
        <fullName evidence="3">Phosphoglycerate mutase-like protein</fullName>
    </recommendedName>
</protein>
<dbReference type="SUPFAM" id="SSF53254">
    <property type="entry name" value="Phosphoglycerate mutase-like"/>
    <property type="match status" value="1"/>
</dbReference>
<dbReference type="Pfam" id="PF00300">
    <property type="entry name" value="His_Phos_1"/>
    <property type="match status" value="1"/>
</dbReference>
<dbReference type="InterPro" id="IPR029033">
    <property type="entry name" value="His_PPase_superfam"/>
</dbReference>
<organism evidence="1 2">
    <name type="scientific">Trichoderma aggressivum f. europaeum</name>
    <dbReference type="NCBI Taxonomy" id="173218"/>
    <lineage>
        <taxon>Eukaryota</taxon>
        <taxon>Fungi</taxon>
        <taxon>Dikarya</taxon>
        <taxon>Ascomycota</taxon>
        <taxon>Pezizomycotina</taxon>
        <taxon>Sordariomycetes</taxon>
        <taxon>Hypocreomycetidae</taxon>
        <taxon>Hypocreales</taxon>
        <taxon>Hypocreaceae</taxon>
        <taxon>Trichoderma</taxon>
    </lineage>
</organism>
<dbReference type="InterPro" id="IPR050275">
    <property type="entry name" value="PGM_Phosphatase"/>
</dbReference>
<evidence type="ECO:0000313" key="2">
    <source>
        <dbReference type="Proteomes" id="UP001273209"/>
    </source>
</evidence>
<dbReference type="Gene3D" id="3.40.50.1240">
    <property type="entry name" value="Phosphoglycerate mutase-like"/>
    <property type="match status" value="1"/>
</dbReference>
<sequence length="278" mass="31883">MSPTIVLIRHAQALHNETNKFPPHPHISHQKLEKLTSYLPPQDHSIPDPRLTDHGIQQCSQLRYNLFQRFSSFEGRIAVIASPMVRTLQTASLATDWLVERGVKIEADADWQEQKSHRKKKKTAELSAKPCDTGSPLSLLPLIKDNQTKHQFSSPCYDFSAIPPVWPDKTEDPLAKSLFGYTRTAVLRRGRRCLEKLSKRPEDLIFVFSHAAFLRSGVSAWWYHNADYRIFTLHEELELKIDESTLEGGMGWSWNKRAELGSEVPEDVTDDEIQEDKN</sequence>
<dbReference type="PANTHER" id="PTHR48100:SF24">
    <property type="entry name" value="PHOSPHOGLYCERATE MUTASE"/>
    <property type="match status" value="1"/>
</dbReference>
<dbReference type="EMBL" id="JAWRVG010000007">
    <property type="protein sequence ID" value="KAK4081114.1"/>
    <property type="molecule type" value="Genomic_DNA"/>
</dbReference>